<dbReference type="CDD" id="cd00841">
    <property type="entry name" value="MPP_YfcE"/>
    <property type="match status" value="1"/>
</dbReference>
<dbReference type="SUPFAM" id="SSF56300">
    <property type="entry name" value="Metallo-dependent phosphatases"/>
    <property type="match status" value="1"/>
</dbReference>
<evidence type="ECO:0000256" key="2">
    <source>
        <dbReference type="RuleBase" id="RU362039"/>
    </source>
</evidence>
<dbReference type="Pfam" id="PF12850">
    <property type="entry name" value="Metallophos_2"/>
    <property type="match status" value="1"/>
</dbReference>
<dbReference type="RefSeq" id="WP_209456444.1">
    <property type="nucleotide sequence ID" value="NZ_BAAACS010000002.1"/>
</dbReference>
<dbReference type="InterPro" id="IPR000979">
    <property type="entry name" value="Phosphodiesterase_MJ0936/Vps29"/>
</dbReference>
<dbReference type="Gene3D" id="3.60.21.10">
    <property type="match status" value="1"/>
</dbReference>
<dbReference type="InterPro" id="IPR029052">
    <property type="entry name" value="Metallo-depent_PP-like"/>
</dbReference>
<protein>
    <recommendedName>
        <fullName evidence="2">Phosphoesterase</fullName>
        <ecNumber evidence="2">3.1.4.-</ecNumber>
    </recommendedName>
</protein>
<reference evidence="4 5" key="1">
    <citation type="submission" date="2021-03" db="EMBL/GenBank/DDBJ databases">
        <title>Genomic Encyclopedia of Type Strains, Phase IV (KMG-IV): sequencing the most valuable type-strain genomes for metagenomic binning, comparative biology and taxonomic classification.</title>
        <authorList>
            <person name="Goeker M."/>
        </authorList>
    </citation>
    <scope>NUCLEOTIDE SEQUENCE [LARGE SCALE GENOMIC DNA]</scope>
    <source>
        <strain evidence="4 5">DSM 1289</strain>
    </source>
</reference>
<feature type="domain" description="Calcineurin-like phosphoesterase" evidence="3">
    <location>
        <begin position="1"/>
        <end position="145"/>
    </location>
</feature>
<comment type="caution">
    <text evidence="4">The sequence shown here is derived from an EMBL/GenBank/DDBJ whole genome shotgun (WGS) entry which is preliminary data.</text>
</comment>
<comment type="cofactor">
    <cofactor evidence="2">
        <name>a divalent metal cation</name>
        <dbReference type="ChEBI" id="CHEBI:60240"/>
    </cofactor>
</comment>
<evidence type="ECO:0000256" key="1">
    <source>
        <dbReference type="ARBA" id="ARBA00008950"/>
    </source>
</evidence>
<keyword evidence="2" id="KW-0479">Metal-binding</keyword>
<gene>
    <name evidence="4" type="ORF">J2Z43_001332</name>
</gene>
<dbReference type="EC" id="3.1.4.-" evidence="2"/>
<keyword evidence="5" id="KW-1185">Reference proteome</keyword>
<evidence type="ECO:0000259" key="3">
    <source>
        <dbReference type="Pfam" id="PF12850"/>
    </source>
</evidence>
<organism evidence="4 5">
    <name type="scientific">Metaclostridioides mangenotii</name>
    <dbReference type="NCBI Taxonomy" id="1540"/>
    <lineage>
        <taxon>Bacteria</taxon>
        <taxon>Bacillati</taxon>
        <taxon>Bacillota</taxon>
        <taxon>Clostridia</taxon>
        <taxon>Peptostreptococcales</taxon>
        <taxon>Peptostreptococcaceae</taxon>
        <taxon>Metaclostridioides</taxon>
    </lineage>
</organism>
<dbReference type="PANTHER" id="PTHR11124">
    <property type="entry name" value="VACUOLAR SORTING PROTEIN VPS29"/>
    <property type="match status" value="1"/>
</dbReference>
<accession>A0ABS4EAH1</accession>
<dbReference type="InterPro" id="IPR041802">
    <property type="entry name" value="MPP_YfcE"/>
</dbReference>
<dbReference type="EMBL" id="JAGGJX010000002">
    <property type="protein sequence ID" value="MBP1854939.1"/>
    <property type="molecule type" value="Genomic_DNA"/>
</dbReference>
<name>A0ABS4EAH1_9FIRM</name>
<sequence length="156" mass="17518">MKVGIVSDTHRIKNTIDKAIEYLKDCSLILHAGDNFVDSKYINQATGIDIIAVKGNCDYENVEEELIFNIEDKKVFLCHGHKYNVKSGVESLKKKAKELDIDIVVFGHTHTPYRDQEDGILFLNPGSASIPRQVSYPSIVIMGINGEKVDVKEVRL</sequence>
<dbReference type="InterPro" id="IPR024654">
    <property type="entry name" value="Calcineurin-like_PHP_lpxH"/>
</dbReference>
<dbReference type="NCBIfam" id="TIGR00040">
    <property type="entry name" value="yfcE"/>
    <property type="match status" value="1"/>
</dbReference>
<dbReference type="Proteomes" id="UP000767291">
    <property type="component" value="Unassembled WGS sequence"/>
</dbReference>
<evidence type="ECO:0000313" key="4">
    <source>
        <dbReference type="EMBL" id="MBP1854939.1"/>
    </source>
</evidence>
<evidence type="ECO:0000313" key="5">
    <source>
        <dbReference type="Proteomes" id="UP000767291"/>
    </source>
</evidence>
<comment type="similarity">
    <text evidence="1 2">Belongs to the metallophosphoesterase superfamily. YfcE family.</text>
</comment>
<proteinExistence type="inferred from homology"/>